<dbReference type="InterPro" id="IPR008967">
    <property type="entry name" value="p53-like_TF_DNA-bd_sf"/>
</dbReference>
<comment type="caution">
    <text evidence="17">The sequence shown here is derived from an EMBL/GenBank/DDBJ whole genome shotgun (WGS) entry which is preliminary data.</text>
</comment>
<protein>
    <submittedName>
        <fullName evidence="17">Atrial natriuretic peptide receptor 1</fullName>
    </submittedName>
</protein>
<dbReference type="PROSITE" id="PS00452">
    <property type="entry name" value="GUANYLATE_CYCLASE_1"/>
    <property type="match status" value="1"/>
</dbReference>
<evidence type="ECO:0000256" key="6">
    <source>
        <dbReference type="ARBA" id="ARBA00023125"/>
    </source>
</evidence>
<dbReference type="GO" id="GO:0003700">
    <property type="term" value="F:DNA-binding transcription factor activity"/>
    <property type="evidence" value="ECO:0007669"/>
    <property type="project" value="InterPro"/>
</dbReference>
<proteinExistence type="inferred from homology"/>
<dbReference type="PROSITE" id="PS01283">
    <property type="entry name" value="TBOX_1"/>
    <property type="match status" value="1"/>
</dbReference>
<keyword evidence="17" id="KW-0675">Receptor</keyword>
<dbReference type="InterPro" id="IPR050401">
    <property type="entry name" value="Cyclic_nucleotide_synthase"/>
</dbReference>
<name>A0A5B7F9X2_PORTR</name>
<feature type="compositionally biased region" description="Basic and acidic residues" evidence="14">
    <location>
        <begin position="162"/>
        <end position="171"/>
    </location>
</feature>
<evidence type="ECO:0000256" key="3">
    <source>
        <dbReference type="ARBA" id="ARBA00022741"/>
    </source>
</evidence>
<dbReference type="GO" id="GO:0035556">
    <property type="term" value="P:intracellular signal transduction"/>
    <property type="evidence" value="ECO:0007669"/>
    <property type="project" value="InterPro"/>
</dbReference>
<dbReference type="InterPro" id="IPR001054">
    <property type="entry name" value="A/G_cyclase"/>
</dbReference>
<keyword evidence="4" id="KW-1133">Transmembrane helix</keyword>
<keyword evidence="6 12" id="KW-0238">DNA-binding</keyword>
<dbReference type="EMBL" id="VSRR010006277">
    <property type="protein sequence ID" value="MPC44420.1"/>
    <property type="molecule type" value="Genomic_DNA"/>
</dbReference>
<evidence type="ECO:0000256" key="8">
    <source>
        <dbReference type="ARBA" id="ARBA00023163"/>
    </source>
</evidence>
<dbReference type="InterPro" id="IPR018297">
    <property type="entry name" value="A/G_cyclase_CS"/>
</dbReference>
<evidence type="ECO:0000256" key="5">
    <source>
        <dbReference type="ARBA" id="ARBA00023015"/>
    </source>
</evidence>
<dbReference type="GO" id="GO:0003677">
    <property type="term" value="F:DNA binding"/>
    <property type="evidence" value="ECO:0007669"/>
    <property type="project" value="UniProtKB-UniRule"/>
</dbReference>
<dbReference type="SMART" id="SM00425">
    <property type="entry name" value="TBOX"/>
    <property type="match status" value="1"/>
</dbReference>
<evidence type="ECO:0000256" key="2">
    <source>
        <dbReference type="ARBA" id="ARBA00022692"/>
    </source>
</evidence>
<feature type="compositionally biased region" description="Low complexity" evidence="14">
    <location>
        <begin position="248"/>
        <end position="257"/>
    </location>
</feature>
<evidence type="ECO:0000256" key="4">
    <source>
        <dbReference type="ARBA" id="ARBA00022989"/>
    </source>
</evidence>
<keyword evidence="8" id="KW-0804">Transcription</keyword>
<dbReference type="SUPFAM" id="SSF49417">
    <property type="entry name" value="p53-like transcription factors"/>
    <property type="match status" value="1"/>
</dbReference>
<dbReference type="Gene3D" id="3.30.70.1230">
    <property type="entry name" value="Nucleotide cyclase"/>
    <property type="match status" value="1"/>
</dbReference>
<dbReference type="GO" id="GO:0005886">
    <property type="term" value="C:plasma membrane"/>
    <property type="evidence" value="ECO:0007669"/>
    <property type="project" value="TreeGrafter"/>
</dbReference>
<feature type="region of interest" description="Disordered" evidence="14">
    <location>
        <begin position="129"/>
        <end position="208"/>
    </location>
</feature>
<gene>
    <name evidence="17" type="primary">NPR1_2</name>
    <name evidence="17" type="ORF">E2C01_038093</name>
</gene>
<dbReference type="GO" id="GO:0007168">
    <property type="term" value="P:receptor guanylyl cyclase signaling pathway"/>
    <property type="evidence" value="ECO:0007669"/>
    <property type="project" value="TreeGrafter"/>
</dbReference>
<dbReference type="PANTHER" id="PTHR11920">
    <property type="entry name" value="GUANYLYL CYCLASE"/>
    <property type="match status" value="1"/>
</dbReference>
<feature type="compositionally biased region" description="Pro residues" evidence="14">
    <location>
        <begin position="192"/>
        <end position="204"/>
    </location>
</feature>
<dbReference type="GO" id="GO:0005634">
    <property type="term" value="C:nucleus"/>
    <property type="evidence" value="ECO:0007669"/>
    <property type="project" value="UniProtKB-SubCell"/>
</dbReference>
<dbReference type="InterPro" id="IPR029787">
    <property type="entry name" value="Nucleotide_cyclase"/>
</dbReference>
<dbReference type="CDD" id="cd07302">
    <property type="entry name" value="CHD"/>
    <property type="match status" value="1"/>
</dbReference>
<organism evidence="17 18">
    <name type="scientific">Portunus trituberculatus</name>
    <name type="common">Swimming crab</name>
    <name type="synonym">Neptunus trituberculatus</name>
    <dbReference type="NCBI Taxonomy" id="210409"/>
    <lineage>
        <taxon>Eukaryota</taxon>
        <taxon>Metazoa</taxon>
        <taxon>Ecdysozoa</taxon>
        <taxon>Arthropoda</taxon>
        <taxon>Crustacea</taxon>
        <taxon>Multicrustacea</taxon>
        <taxon>Malacostraca</taxon>
        <taxon>Eumalacostraca</taxon>
        <taxon>Eucarida</taxon>
        <taxon>Decapoda</taxon>
        <taxon>Pleocyemata</taxon>
        <taxon>Brachyura</taxon>
        <taxon>Eubrachyura</taxon>
        <taxon>Portunoidea</taxon>
        <taxon>Portunidae</taxon>
        <taxon>Portuninae</taxon>
        <taxon>Portunus</taxon>
    </lineage>
</organism>
<dbReference type="PANTHER" id="PTHR11920:SF499">
    <property type="entry name" value="GUANYLATE CYCLASE DOMAIN-CONTAINING PROTEIN"/>
    <property type="match status" value="1"/>
</dbReference>
<dbReference type="InterPro" id="IPR036960">
    <property type="entry name" value="T-box_sf"/>
</dbReference>
<evidence type="ECO:0000256" key="14">
    <source>
        <dbReference type="SAM" id="MobiDB-lite"/>
    </source>
</evidence>
<dbReference type="SMART" id="SM00044">
    <property type="entry name" value="CYCc"/>
    <property type="match status" value="1"/>
</dbReference>
<evidence type="ECO:0000313" key="18">
    <source>
        <dbReference type="Proteomes" id="UP000324222"/>
    </source>
</evidence>
<dbReference type="GO" id="GO:0006357">
    <property type="term" value="P:regulation of transcription by RNA polymerase II"/>
    <property type="evidence" value="ECO:0007669"/>
    <property type="project" value="UniProtKB-ARBA"/>
</dbReference>
<sequence length="613" mass="67107">MSHTGLGKEHAAEIASMALDLLHATENFVVPHMPGERLQIRVGIHTGPVVAGVVGSKMPRYTLFGESVNIASKMESNGLPFKIHVTAATKESLEKVGGFILKLRGEMEIKGKGSMETYWLIGKHGKLPERRVESDKEEEIDVMAENPHTDARRKQRKAQKKKERENKEKSTLRRAINTVKGHLPKASVPLPLTWPTPAPQPQPARKPIRNQVPFESLVIIMNSSGAAQQSAVAAGEASDSGSTDLPDAKASASASSSGPPPNAAMLSPRAAAFSVQALLTGPEDNAEPRPPSGAKAKSNEDVTDEEVLKGSKSTPSETDEAMTSRPHHVEDSTRREETSPWETRGAGSNSEAPSPDGGESADDEDLLVDVEDCSSSTPSPQQFCASPDPGRCRTPLHNSTDNPVCLLPSQHFPSEAFSPAPPSGTTEWQMLRQMPNLRWAGQEGADNRCEGVSIQLLQRDLWAKFHSLTTEMIITKNGRRMFPVVKVRLRGLDPERTYAVFLDMAAVDTRRYRYVYPSSRWMVAGTGEPLGEQTPYIHPDSPATGVQWMATPAIAFDRLKLTNNKTREAQGQVSLSFLSSFYFFLFILCRLFTGIYGLKGDIFWVPPISKPTR</sequence>
<dbReference type="Pfam" id="PF00211">
    <property type="entry name" value="Guanylate_cyc"/>
    <property type="match status" value="1"/>
</dbReference>
<dbReference type="PROSITE" id="PS50125">
    <property type="entry name" value="GUANYLATE_CYCLASE_2"/>
    <property type="match status" value="1"/>
</dbReference>
<reference evidence="17 18" key="1">
    <citation type="submission" date="2019-05" db="EMBL/GenBank/DDBJ databases">
        <title>Another draft genome of Portunus trituberculatus and its Hox gene families provides insights of decapod evolution.</title>
        <authorList>
            <person name="Jeong J.-H."/>
            <person name="Song I."/>
            <person name="Kim S."/>
            <person name="Choi T."/>
            <person name="Kim D."/>
            <person name="Ryu S."/>
            <person name="Kim W."/>
        </authorList>
    </citation>
    <scope>NUCLEOTIDE SEQUENCE [LARGE SCALE GENOMIC DNA]</scope>
    <source>
        <tissue evidence="17">Muscle</tissue>
    </source>
</reference>
<evidence type="ECO:0000259" key="15">
    <source>
        <dbReference type="PROSITE" id="PS50125"/>
    </source>
</evidence>
<dbReference type="Proteomes" id="UP000324222">
    <property type="component" value="Unassembled WGS sequence"/>
</dbReference>
<comment type="similarity">
    <text evidence="13">Belongs to the adenylyl cyclase class-4/guanylyl cyclase family.</text>
</comment>
<feature type="domain" description="Guanylate cyclase" evidence="15">
    <location>
        <begin position="1"/>
        <end position="75"/>
    </location>
</feature>
<dbReference type="GO" id="GO:0004016">
    <property type="term" value="F:adenylate cyclase activity"/>
    <property type="evidence" value="ECO:0007669"/>
    <property type="project" value="TreeGrafter"/>
</dbReference>
<dbReference type="AlphaFoldDB" id="A0A5B7F9X2"/>
<dbReference type="GO" id="GO:0045893">
    <property type="term" value="P:positive regulation of DNA-templated transcription"/>
    <property type="evidence" value="ECO:0007669"/>
    <property type="project" value="InterPro"/>
</dbReference>
<comment type="caution">
    <text evidence="12">Lacks conserved residue(s) required for the propagation of feature annotation.</text>
</comment>
<comment type="subcellular location">
    <subcellularLocation>
        <location evidence="1">Membrane</location>
    </subcellularLocation>
    <subcellularLocation>
        <location evidence="12">Nucleus</location>
    </subcellularLocation>
</comment>
<dbReference type="PRINTS" id="PR00937">
    <property type="entry name" value="TBOX"/>
</dbReference>
<keyword evidence="10 13" id="KW-0456">Lyase</keyword>
<feature type="domain" description="T-box" evidence="16">
    <location>
        <begin position="456"/>
        <end position="588"/>
    </location>
</feature>
<dbReference type="Gene3D" id="2.60.40.820">
    <property type="entry name" value="Transcription factor, T-box"/>
    <property type="match status" value="1"/>
</dbReference>
<evidence type="ECO:0000256" key="12">
    <source>
        <dbReference type="PROSITE-ProRule" id="PRU00201"/>
    </source>
</evidence>
<evidence type="ECO:0000259" key="16">
    <source>
        <dbReference type="PROSITE" id="PS50252"/>
    </source>
</evidence>
<evidence type="ECO:0000256" key="7">
    <source>
        <dbReference type="ARBA" id="ARBA00023136"/>
    </source>
</evidence>
<feature type="region of interest" description="Disordered" evidence="14">
    <location>
        <begin position="230"/>
        <end position="363"/>
    </location>
</feature>
<keyword evidence="5" id="KW-0805">Transcription regulation</keyword>
<keyword evidence="2" id="KW-0812">Transmembrane</keyword>
<evidence type="ECO:0000256" key="1">
    <source>
        <dbReference type="ARBA" id="ARBA00004370"/>
    </source>
</evidence>
<accession>A0A5B7F9X2</accession>
<keyword evidence="18" id="KW-1185">Reference proteome</keyword>
<evidence type="ECO:0000256" key="13">
    <source>
        <dbReference type="RuleBase" id="RU000405"/>
    </source>
</evidence>
<keyword evidence="3" id="KW-0547">Nucleotide-binding</keyword>
<dbReference type="OrthoDB" id="60033at2759"/>
<evidence type="ECO:0000313" key="17">
    <source>
        <dbReference type="EMBL" id="MPC44420.1"/>
    </source>
</evidence>
<feature type="compositionally biased region" description="Basic and acidic residues" evidence="14">
    <location>
        <begin position="327"/>
        <end position="338"/>
    </location>
</feature>
<dbReference type="Pfam" id="PF00907">
    <property type="entry name" value="T-box"/>
    <property type="match status" value="1"/>
</dbReference>
<dbReference type="GO" id="GO:0001653">
    <property type="term" value="F:peptide receptor activity"/>
    <property type="evidence" value="ECO:0007669"/>
    <property type="project" value="TreeGrafter"/>
</dbReference>
<dbReference type="PROSITE" id="PS50252">
    <property type="entry name" value="TBOX_3"/>
    <property type="match status" value="1"/>
</dbReference>
<dbReference type="InterPro" id="IPR018186">
    <property type="entry name" value="TF_T-box_CS"/>
</dbReference>
<dbReference type="GO" id="GO:0004383">
    <property type="term" value="F:guanylate cyclase activity"/>
    <property type="evidence" value="ECO:0007669"/>
    <property type="project" value="TreeGrafter"/>
</dbReference>
<dbReference type="InterPro" id="IPR046360">
    <property type="entry name" value="T-box_DNA-bd"/>
</dbReference>
<evidence type="ECO:0000256" key="10">
    <source>
        <dbReference type="ARBA" id="ARBA00023239"/>
    </source>
</evidence>
<keyword evidence="7" id="KW-0472">Membrane</keyword>
<evidence type="ECO:0000256" key="9">
    <source>
        <dbReference type="ARBA" id="ARBA00023180"/>
    </source>
</evidence>
<dbReference type="GO" id="GO:0000166">
    <property type="term" value="F:nucleotide binding"/>
    <property type="evidence" value="ECO:0007669"/>
    <property type="project" value="UniProtKB-KW"/>
</dbReference>
<keyword evidence="11 12" id="KW-0539">Nucleus</keyword>
<keyword evidence="9" id="KW-0325">Glycoprotein</keyword>
<evidence type="ECO:0000256" key="11">
    <source>
        <dbReference type="ARBA" id="ARBA00023242"/>
    </source>
</evidence>
<dbReference type="SUPFAM" id="SSF55073">
    <property type="entry name" value="Nucleotide cyclase"/>
    <property type="match status" value="1"/>
</dbReference>